<evidence type="ECO:0000259" key="2">
    <source>
        <dbReference type="Pfam" id="PF07127"/>
    </source>
</evidence>
<sequence>MQKEKNMAKVTNLFYITILFLSLFFIAMNDAARYECREDSHCVTKVKCGLPRTPKCRNYICFCHNPNKYI</sequence>
<keyword evidence="1" id="KW-0472">Membrane</keyword>
<accession>I3SXS4</accession>
<dbReference type="Gramene" id="rna37839">
    <property type="protein sequence ID" value="RHN53086.1"/>
    <property type="gene ID" value="gene37839"/>
</dbReference>
<reference evidence="4" key="3">
    <citation type="journal article" date="2018" name="Nat. Plants">
        <title>Whole-genome landscape of Medicago truncatula symbiotic genes.</title>
        <authorList>
            <person name="Pecrix Y."/>
            <person name="Gamas P."/>
            <person name="Carrere S."/>
        </authorList>
    </citation>
    <scope>NUCLEOTIDE SEQUENCE</scope>
    <source>
        <tissue evidence="4">Leaves</tissue>
    </source>
</reference>
<reference evidence="5" key="2">
    <citation type="journal article" date="2018" name="Nat. Plants">
        <title>Whole-genome landscape of Medicago truncatula symbiotic genes.</title>
        <authorList>
            <person name="Pecrix Y."/>
            <person name="Staton S.E."/>
            <person name="Sallet E."/>
            <person name="Lelandais-Briere C."/>
            <person name="Moreau S."/>
            <person name="Carrere S."/>
            <person name="Blein T."/>
            <person name="Jardinaud M.F."/>
            <person name="Latrasse D."/>
            <person name="Zouine M."/>
            <person name="Zahm M."/>
            <person name="Kreplak J."/>
            <person name="Mayjonade B."/>
            <person name="Satge C."/>
            <person name="Perez M."/>
            <person name="Cauet S."/>
            <person name="Marande W."/>
            <person name="Chantry-Darmon C."/>
            <person name="Lopez-Roques C."/>
            <person name="Bouchez O."/>
            <person name="Berard A."/>
            <person name="Debelle F."/>
            <person name="Munos S."/>
            <person name="Bendahmane A."/>
            <person name="Berges H."/>
            <person name="Niebel A."/>
            <person name="Buitink J."/>
            <person name="Frugier F."/>
            <person name="Benhamed M."/>
            <person name="Crespi M."/>
            <person name="Gouzy J."/>
            <person name="Gamas P."/>
        </authorList>
    </citation>
    <scope>NUCLEOTIDE SEQUENCE [LARGE SCALE GENOMIC DNA]</scope>
    <source>
        <strain evidence="5">cv. Jemalong A17</strain>
    </source>
</reference>
<dbReference type="EMBL" id="PSQE01000006">
    <property type="protein sequence ID" value="RHN53086.1"/>
    <property type="molecule type" value="Genomic_DNA"/>
</dbReference>
<proteinExistence type="evidence at transcript level"/>
<protein>
    <submittedName>
        <fullName evidence="4">Putative Late nodulin</fullName>
    </submittedName>
</protein>
<name>I3SXS4_MEDTR</name>
<gene>
    <name evidence="4" type="ORF">MtrunA17_Chr6g0487581</name>
</gene>
<feature type="domain" description="Late nodulin" evidence="2">
    <location>
        <begin position="7"/>
        <end position="61"/>
    </location>
</feature>
<feature type="transmembrane region" description="Helical" evidence="1">
    <location>
        <begin position="12"/>
        <end position="28"/>
    </location>
</feature>
<dbReference type="AlphaFoldDB" id="I3SXS4"/>
<dbReference type="Pfam" id="PF07127">
    <property type="entry name" value="Nodulin_late"/>
    <property type="match status" value="1"/>
</dbReference>
<organism evidence="3">
    <name type="scientific">Medicago truncatula</name>
    <name type="common">Barrel medic</name>
    <name type="synonym">Medicago tribuloides</name>
    <dbReference type="NCBI Taxonomy" id="3880"/>
    <lineage>
        <taxon>Eukaryota</taxon>
        <taxon>Viridiplantae</taxon>
        <taxon>Streptophyta</taxon>
        <taxon>Embryophyta</taxon>
        <taxon>Tracheophyta</taxon>
        <taxon>Spermatophyta</taxon>
        <taxon>Magnoliopsida</taxon>
        <taxon>eudicotyledons</taxon>
        <taxon>Gunneridae</taxon>
        <taxon>Pentapetalae</taxon>
        <taxon>rosids</taxon>
        <taxon>fabids</taxon>
        <taxon>Fabales</taxon>
        <taxon>Fabaceae</taxon>
        <taxon>Papilionoideae</taxon>
        <taxon>50 kb inversion clade</taxon>
        <taxon>NPAAA clade</taxon>
        <taxon>Hologalegina</taxon>
        <taxon>IRL clade</taxon>
        <taxon>Trifolieae</taxon>
        <taxon>Medicago</taxon>
    </lineage>
</organism>
<dbReference type="InterPro" id="IPR009810">
    <property type="entry name" value="Nodulin_late_dom"/>
</dbReference>
<keyword evidence="1" id="KW-1133">Transmembrane helix</keyword>
<evidence type="ECO:0000313" key="3">
    <source>
        <dbReference type="EMBL" id="AFK45066.1"/>
    </source>
</evidence>
<dbReference type="Proteomes" id="UP000265566">
    <property type="component" value="Chromosome 6"/>
</dbReference>
<evidence type="ECO:0000256" key="1">
    <source>
        <dbReference type="SAM" id="Phobius"/>
    </source>
</evidence>
<dbReference type="GO" id="GO:0046872">
    <property type="term" value="F:metal ion binding"/>
    <property type="evidence" value="ECO:0007669"/>
    <property type="project" value="InterPro"/>
</dbReference>
<evidence type="ECO:0000313" key="4">
    <source>
        <dbReference type="EMBL" id="RHN53086.1"/>
    </source>
</evidence>
<dbReference type="EMBL" id="BT145272">
    <property type="protein sequence ID" value="AFK45066.1"/>
    <property type="molecule type" value="mRNA"/>
</dbReference>
<evidence type="ECO:0000313" key="5">
    <source>
        <dbReference type="Proteomes" id="UP000265566"/>
    </source>
</evidence>
<reference evidence="3" key="1">
    <citation type="submission" date="2012-05" db="EMBL/GenBank/DDBJ databases">
        <authorList>
            <person name="Krishnakumar V."/>
            <person name="Cheung F."/>
            <person name="Xiao Y."/>
            <person name="Chan A."/>
            <person name="Moskal W.A."/>
            <person name="Town C.D."/>
        </authorList>
    </citation>
    <scope>NUCLEOTIDE SEQUENCE</scope>
</reference>
<keyword evidence="1" id="KW-0812">Transmembrane</keyword>